<protein>
    <submittedName>
        <fullName evidence="7">PAS domain S-box-containing protein</fullName>
    </submittedName>
</protein>
<dbReference type="Proteomes" id="UP000198607">
    <property type="component" value="Unassembled WGS sequence"/>
</dbReference>
<dbReference type="CDD" id="cd00130">
    <property type="entry name" value="PAS"/>
    <property type="match status" value="1"/>
</dbReference>
<dbReference type="GO" id="GO:0000156">
    <property type="term" value="F:phosphorelay response regulator activity"/>
    <property type="evidence" value="ECO:0007669"/>
    <property type="project" value="InterPro"/>
</dbReference>
<evidence type="ECO:0000313" key="8">
    <source>
        <dbReference type="Proteomes" id="UP000198607"/>
    </source>
</evidence>
<dbReference type="SMART" id="SM00382">
    <property type="entry name" value="AAA"/>
    <property type="match status" value="1"/>
</dbReference>
<dbReference type="InterPro" id="IPR002197">
    <property type="entry name" value="HTH_Fis"/>
</dbReference>
<gene>
    <name evidence="7" type="ORF">SAMN05660652_02878</name>
</gene>
<dbReference type="Pfam" id="PF06506">
    <property type="entry name" value="PrpR_N"/>
    <property type="match status" value="1"/>
</dbReference>
<dbReference type="CDD" id="cd00009">
    <property type="entry name" value="AAA"/>
    <property type="match status" value="1"/>
</dbReference>
<organism evidence="7 8">
    <name type="scientific">Propionivibrio dicarboxylicus</name>
    <dbReference type="NCBI Taxonomy" id="83767"/>
    <lineage>
        <taxon>Bacteria</taxon>
        <taxon>Pseudomonadati</taxon>
        <taxon>Pseudomonadota</taxon>
        <taxon>Betaproteobacteria</taxon>
        <taxon>Rhodocyclales</taxon>
        <taxon>Rhodocyclaceae</taxon>
        <taxon>Propionivibrio</taxon>
    </lineage>
</organism>
<dbReference type="Gene3D" id="1.10.8.60">
    <property type="match status" value="1"/>
</dbReference>
<dbReference type="STRING" id="83767.SAMN05660652_02878"/>
<evidence type="ECO:0000259" key="5">
    <source>
        <dbReference type="PROSITE" id="PS50045"/>
    </source>
</evidence>
<dbReference type="InterPro" id="IPR000014">
    <property type="entry name" value="PAS"/>
</dbReference>
<dbReference type="InterPro" id="IPR013767">
    <property type="entry name" value="PAS_fold"/>
</dbReference>
<reference evidence="7 8" key="1">
    <citation type="submission" date="2016-10" db="EMBL/GenBank/DDBJ databases">
        <authorList>
            <person name="de Groot N.N."/>
        </authorList>
    </citation>
    <scope>NUCLEOTIDE SEQUENCE [LARGE SCALE GENOMIC DNA]</scope>
    <source>
        <strain evidence="7 8">DSM 5885</strain>
    </source>
</reference>
<name>A0A1G8HYF2_9RHOO</name>
<dbReference type="SMART" id="SM00091">
    <property type="entry name" value="PAS"/>
    <property type="match status" value="1"/>
</dbReference>
<dbReference type="OrthoDB" id="9761705at2"/>
<dbReference type="Gene3D" id="3.40.50.300">
    <property type="entry name" value="P-loop containing nucleotide triphosphate hydrolases"/>
    <property type="match status" value="1"/>
</dbReference>
<evidence type="ECO:0000259" key="6">
    <source>
        <dbReference type="PROSITE" id="PS50112"/>
    </source>
</evidence>
<sequence length="634" mass="69403">MKEIVVVAPIRSLADLAGEIVADAPFDNVDIVPGTLADGVAAARAAIEQGARIIVSRGGTYDQIKAEVAIPVVEIKVSAFDLIESLKKVRQHGRDELIGIVGHRNVISGADIVADAMGLRSVSVEVDSRSDVAVEVDQLIRLGVGTFVGNSKVEAEARRRGCSAVWVQSGRRAIREAIDEAQQILRAAWQQKERAQQFATIIDFVHDGIVAINRAGAVTVFNSASEKITGVGRLSALGRNIADVIANTRLTTVMESGHPEIGDIQHIGNDVVVATNRVPVIVDGKVIGAVATYQDVTEVQRVEQKIRTRLLEKGFVAKYTFDDIVHRSAAMAECIRTARKFSAYEASVLISGPSGVGKELFAQSMHNASPRRNMPFVAINCAALPETLIESELFGYVEGSFTGAARKGKAGLFEMAHGGTIFLDEISELPYALQGRLLRVLQEKQVMRLGDNKLIPIDVRVICASNRDLRDLLRQNLFRTDLYFRIAFLNLFLPPLNDRIEDLEPLCAHFVDVLSRQYRKGAVRLGAEALAFLQRHNFQGNVRELHGMLERAMVVCDGGTIGIADLTAVPAENAPYCSIDRLSFPVSGHTLRDVEQSYIRHVYQTTNGSIKDCSTILGIDRTTLWRHLRKQSMA</sequence>
<dbReference type="InterPro" id="IPR027417">
    <property type="entry name" value="P-loop_NTPase"/>
</dbReference>
<dbReference type="GO" id="GO:0005524">
    <property type="term" value="F:ATP binding"/>
    <property type="evidence" value="ECO:0007669"/>
    <property type="project" value="UniProtKB-KW"/>
</dbReference>
<dbReference type="PANTHER" id="PTHR32071:SF57">
    <property type="entry name" value="C4-DICARBOXYLATE TRANSPORT TRANSCRIPTIONAL REGULATORY PROTEIN DCTD"/>
    <property type="match status" value="1"/>
</dbReference>
<dbReference type="InterPro" id="IPR058031">
    <property type="entry name" value="AAA_lid_NorR"/>
</dbReference>
<dbReference type="NCBIfam" id="TIGR00229">
    <property type="entry name" value="sensory_box"/>
    <property type="match status" value="1"/>
</dbReference>
<dbReference type="Pfam" id="PF00989">
    <property type="entry name" value="PAS"/>
    <property type="match status" value="1"/>
</dbReference>
<evidence type="ECO:0000256" key="2">
    <source>
        <dbReference type="ARBA" id="ARBA00022840"/>
    </source>
</evidence>
<keyword evidence="4" id="KW-0804">Transcription</keyword>
<evidence type="ECO:0000256" key="4">
    <source>
        <dbReference type="ARBA" id="ARBA00023163"/>
    </source>
</evidence>
<keyword evidence="8" id="KW-1185">Reference proteome</keyword>
<dbReference type="FunFam" id="3.40.50.300:FF:000006">
    <property type="entry name" value="DNA-binding transcriptional regulator NtrC"/>
    <property type="match status" value="1"/>
</dbReference>
<accession>A0A1G8HYF2</accession>
<dbReference type="Pfam" id="PF00158">
    <property type="entry name" value="Sigma54_activat"/>
    <property type="match status" value="1"/>
</dbReference>
<dbReference type="SUPFAM" id="SSF52540">
    <property type="entry name" value="P-loop containing nucleoside triphosphate hydrolases"/>
    <property type="match status" value="1"/>
</dbReference>
<dbReference type="PROSITE" id="PS50112">
    <property type="entry name" value="PAS"/>
    <property type="match status" value="1"/>
</dbReference>
<dbReference type="Gene3D" id="1.10.10.60">
    <property type="entry name" value="Homeodomain-like"/>
    <property type="match status" value="1"/>
</dbReference>
<dbReference type="SUPFAM" id="SSF55785">
    <property type="entry name" value="PYP-like sensor domain (PAS domain)"/>
    <property type="match status" value="1"/>
</dbReference>
<dbReference type="EMBL" id="FNCY01000013">
    <property type="protein sequence ID" value="SDI11745.1"/>
    <property type="molecule type" value="Genomic_DNA"/>
</dbReference>
<dbReference type="Pfam" id="PF25601">
    <property type="entry name" value="AAA_lid_14"/>
    <property type="match status" value="1"/>
</dbReference>
<evidence type="ECO:0000256" key="1">
    <source>
        <dbReference type="ARBA" id="ARBA00022741"/>
    </source>
</evidence>
<dbReference type="InterPro" id="IPR025943">
    <property type="entry name" value="Sigma_54_int_dom_ATP-bd_2"/>
</dbReference>
<dbReference type="InterPro" id="IPR035965">
    <property type="entry name" value="PAS-like_dom_sf"/>
</dbReference>
<dbReference type="SUPFAM" id="SSF159800">
    <property type="entry name" value="PrpR receptor domain-like"/>
    <property type="match status" value="1"/>
</dbReference>
<keyword evidence="3" id="KW-0805">Transcription regulation</keyword>
<dbReference type="Gene3D" id="3.40.50.10660">
    <property type="entry name" value="PrpR receptor domain-like"/>
    <property type="match status" value="1"/>
</dbReference>
<feature type="domain" description="Sigma-54 factor interaction" evidence="5">
    <location>
        <begin position="324"/>
        <end position="554"/>
    </location>
</feature>
<evidence type="ECO:0000256" key="3">
    <source>
        <dbReference type="ARBA" id="ARBA00023015"/>
    </source>
</evidence>
<dbReference type="AlphaFoldDB" id="A0A1G8HYF2"/>
<dbReference type="Gene3D" id="3.30.450.20">
    <property type="entry name" value="PAS domain"/>
    <property type="match status" value="1"/>
</dbReference>
<dbReference type="InterPro" id="IPR003593">
    <property type="entry name" value="AAA+_ATPase"/>
</dbReference>
<evidence type="ECO:0000313" key="7">
    <source>
        <dbReference type="EMBL" id="SDI11745.1"/>
    </source>
</evidence>
<dbReference type="Pfam" id="PF02954">
    <property type="entry name" value="HTH_8"/>
    <property type="match status" value="1"/>
</dbReference>
<dbReference type="GO" id="GO:0043565">
    <property type="term" value="F:sequence-specific DNA binding"/>
    <property type="evidence" value="ECO:0007669"/>
    <property type="project" value="InterPro"/>
</dbReference>
<dbReference type="GO" id="GO:0006355">
    <property type="term" value="P:regulation of DNA-templated transcription"/>
    <property type="evidence" value="ECO:0007669"/>
    <property type="project" value="InterPro"/>
</dbReference>
<dbReference type="PROSITE" id="PS50045">
    <property type="entry name" value="SIGMA54_INTERACT_4"/>
    <property type="match status" value="1"/>
</dbReference>
<dbReference type="InterPro" id="IPR009057">
    <property type="entry name" value="Homeodomain-like_sf"/>
</dbReference>
<dbReference type="PROSITE" id="PS00676">
    <property type="entry name" value="SIGMA54_INTERACT_2"/>
    <property type="match status" value="1"/>
</dbReference>
<dbReference type="Gene3D" id="3.40.50.2300">
    <property type="match status" value="1"/>
</dbReference>
<dbReference type="PANTHER" id="PTHR32071">
    <property type="entry name" value="TRANSCRIPTIONAL REGULATORY PROTEIN"/>
    <property type="match status" value="1"/>
</dbReference>
<dbReference type="RefSeq" id="WP_143009873.1">
    <property type="nucleotide sequence ID" value="NZ_FNCY01000013.1"/>
</dbReference>
<keyword evidence="1" id="KW-0547">Nucleotide-binding</keyword>
<dbReference type="SUPFAM" id="SSF46689">
    <property type="entry name" value="Homeodomain-like"/>
    <property type="match status" value="1"/>
</dbReference>
<dbReference type="InterPro" id="IPR010524">
    <property type="entry name" value="Sig_transdc_resp-reg_PrpR_N"/>
</dbReference>
<keyword evidence="2" id="KW-0067">ATP-binding</keyword>
<dbReference type="InterPro" id="IPR002078">
    <property type="entry name" value="Sigma_54_int"/>
</dbReference>
<feature type="domain" description="PAS" evidence="6">
    <location>
        <begin position="194"/>
        <end position="260"/>
    </location>
</feature>
<proteinExistence type="predicted"/>